<dbReference type="CDD" id="cd00293">
    <property type="entry name" value="USP-like"/>
    <property type="match status" value="2"/>
</dbReference>
<dbReference type="Pfam" id="PF00582">
    <property type="entry name" value="Usp"/>
    <property type="match status" value="2"/>
</dbReference>
<dbReference type="InterPro" id="IPR014729">
    <property type="entry name" value="Rossmann-like_a/b/a_fold"/>
</dbReference>
<protein>
    <submittedName>
        <fullName evidence="3">Nucleotide-binding universal stress protein, UspA family</fullName>
    </submittedName>
</protein>
<evidence type="ECO:0000313" key="3">
    <source>
        <dbReference type="EMBL" id="SNS07088.1"/>
    </source>
</evidence>
<proteinExistence type="inferred from homology"/>
<gene>
    <name evidence="3" type="ORF">SAMN06265376_106163</name>
</gene>
<dbReference type="InterPro" id="IPR006016">
    <property type="entry name" value="UspA"/>
</dbReference>
<dbReference type="InterPro" id="IPR006015">
    <property type="entry name" value="Universal_stress_UspA"/>
</dbReference>
<dbReference type="PANTHER" id="PTHR46268">
    <property type="entry name" value="STRESS RESPONSE PROTEIN NHAX"/>
    <property type="match status" value="1"/>
</dbReference>
<evidence type="ECO:0000256" key="1">
    <source>
        <dbReference type="ARBA" id="ARBA00008791"/>
    </source>
</evidence>
<dbReference type="PANTHER" id="PTHR46268:SF6">
    <property type="entry name" value="UNIVERSAL STRESS PROTEIN UP12"/>
    <property type="match status" value="1"/>
</dbReference>
<evidence type="ECO:0000313" key="4">
    <source>
        <dbReference type="Proteomes" id="UP000198379"/>
    </source>
</evidence>
<name>A0A239BI93_9FLAO</name>
<dbReference type="PRINTS" id="PR01438">
    <property type="entry name" value="UNVRSLSTRESS"/>
</dbReference>
<dbReference type="EMBL" id="FZNY01000006">
    <property type="protein sequence ID" value="SNS07088.1"/>
    <property type="molecule type" value="Genomic_DNA"/>
</dbReference>
<comment type="similarity">
    <text evidence="1">Belongs to the universal stress protein A family.</text>
</comment>
<organism evidence="3 4">
    <name type="scientific">Dokdonia pacifica</name>
    <dbReference type="NCBI Taxonomy" id="1627892"/>
    <lineage>
        <taxon>Bacteria</taxon>
        <taxon>Pseudomonadati</taxon>
        <taxon>Bacteroidota</taxon>
        <taxon>Flavobacteriia</taxon>
        <taxon>Flavobacteriales</taxon>
        <taxon>Flavobacteriaceae</taxon>
        <taxon>Dokdonia</taxon>
    </lineage>
</organism>
<feature type="domain" description="UspA" evidence="2">
    <location>
        <begin position="1"/>
        <end position="148"/>
    </location>
</feature>
<dbReference type="Proteomes" id="UP000198379">
    <property type="component" value="Unassembled WGS sequence"/>
</dbReference>
<accession>A0A239BI93</accession>
<dbReference type="SUPFAM" id="SSF52402">
    <property type="entry name" value="Adenine nucleotide alpha hydrolases-like"/>
    <property type="match status" value="2"/>
</dbReference>
<feature type="domain" description="UspA" evidence="2">
    <location>
        <begin position="230"/>
        <end position="279"/>
    </location>
</feature>
<sequence length="284" mass="32512">MKHILIPTDFSENATNALHYAVQLMKNERCRFYLLNTYTPISLYTSTIYEYHTSLNVDLGELYRKTSEEKLQQSIKEVTETFSNKLHGFELISSCNLLTEQVIECVNTYDIDFIVMGTQGASGFKEIFLGSQTMHIIKKTTVPVICVPNTYTYRPIKDIVFATDYELSIANQGLPLIKNIATSHGSRVIFLNAYYGVSLDEYQLDIKEKLDSYFTGNAHQFHISDGMDVLEAVDDFQSKHNLDLLVMIHNKHNIFENLLFTPVINKIAHHTKTPFLVIPAIQKK</sequence>
<dbReference type="AlphaFoldDB" id="A0A239BI93"/>
<dbReference type="OrthoDB" id="9788959at2"/>
<keyword evidence="4" id="KW-1185">Reference proteome</keyword>
<evidence type="ECO:0000259" key="2">
    <source>
        <dbReference type="Pfam" id="PF00582"/>
    </source>
</evidence>
<dbReference type="RefSeq" id="WP_089372777.1">
    <property type="nucleotide sequence ID" value="NZ_BMEP01000005.1"/>
</dbReference>
<reference evidence="3 4" key="1">
    <citation type="submission" date="2017-06" db="EMBL/GenBank/DDBJ databases">
        <authorList>
            <person name="Kim H.J."/>
            <person name="Triplett B.A."/>
        </authorList>
    </citation>
    <scope>NUCLEOTIDE SEQUENCE [LARGE SCALE GENOMIC DNA]</scope>
    <source>
        <strain evidence="3 4">DSM 25597</strain>
    </source>
</reference>
<dbReference type="Gene3D" id="3.40.50.620">
    <property type="entry name" value="HUPs"/>
    <property type="match status" value="2"/>
</dbReference>